<dbReference type="EMBL" id="CP002299">
    <property type="protein sequence ID" value="ADP84328.1"/>
    <property type="molecule type" value="Genomic_DNA"/>
</dbReference>
<reference evidence="2 3" key="1">
    <citation type="submission" date="2010-10" db="EMBL/GenBank/DDBJ databases">
        <title>Complete sequence of Frankia sp. EuI1c.</title>
        <authorList>
            <consortium name="US DOE Joint Genome Institute"/>
            <person name="Lucas S."/>
            <person name="Copeland A."/>
            <person name="Lapidus A."/>
            <person name="Cheng J.-F."/>
            <person name="Bruce D."/>
            <person name="Goodwin L."/>
            <person name="Pitluck S."/>
            <person name="Chertkov O."/>
            <person name="Detter J.C."/>
            <person name="Han C."/>
            <person name="Tapia R."/>
            <person name="Land M."/>
            <person name="Hauser L."/>
            <person name="Jeffries C."/>
            <person name="Kyrpides N."/>
            <person name="Ivanova N."/>
            <person name="Mikhailova N."/>
            <person name="Beauchemin N."/>
            <person name="Sen A."/>
            <person name="Sur S.A."/>
            <person name="Gtari M."/>
            <person name="Wall L."/>
            <person name="Tisa L."/>
            <person name="Woyke T."/>
        </authorList>
    </citation>
    <scope>NUCLEOTIDE SEQUENCE [LARGE SCALE GENOMIC DNA]</scope>
    <source>
        <strain evidence="3">DSM 45817 / CECT 9037 / EuI1c</strain>
    </source>
</reference>
<proteinExistence type="predicted"/>
<protein>
    <submittedName>
        <fullName evidence="2">Peptidodoglycan-binding membrane protein</fullName>
    </submittedName>
</protein>
<evidence type="ECO:0000313" key="3">
    <source>
        <dbReference type="Proteomes" id="UP000002484"/>
    </source>
</evidence>
<keyword evidence="3" id="KW-1185">Reference proteome</keyword>
<evidence type="ECO:0000313" key="2">
    <source>
        <dbReference type="EMBL" id="ADP84328.1"/>
    </source>
</evidence>
<dbReference type="HOGENOM" id="CLU_2806235_0_0_11"/>
<evidence type="ECO:0000256" key="1">
    <source>
        <dbReference type="SAM" id="MobiDB-lite"/>
    </source>
</evidence>
<gene>
    <name evidence="2" type="ordered locus">FraEuI1c_6344</name>
</gene>
<name>E3J5U7_PSEI1</name>
<sequence precursor="true">MQYVFTGLLALAALLIAWGCASVAYALYQGRHGSLAAEVRSSVPDAAGPDRPPARRPGSGTSSPAAP</sequence>
<dbReference type="KEGG" id="fri:FraEuI1c_6344"/>
<dbReference type="STRING" id="298654.FraEuI1c_6344"/>
<dbReference type="InParanoid" id="E3J5U7"/>
<dbReference type="Proteomes" id="UP000002484">
    <property type="component" value="Chromosome"/>
</dbReference>
<dbReference type="AlphaFoldDB" id="E3J5U7"/>
<organism evidence="2 3">
    <name type="scientific">Pseudofrankia inefficax (strain DSM 45817 / CECT 9037 / DDB 130130 / EuI1c)</name>
    <name type="common">Frankia inefficax</name>
    <dbReference type="NCBI Taxonomy" id="298654"/>
    <lineage>
        <taxon>Bacteria</taxon>
        <taxon>Bacillati</taxon>
        <taxon>Actinomycetota</taxon>
        <taxon>Actinomycetes</taxon>
        <taxon>Frankiales</taxon>
        <taxon>Frankiaceae</taxon>
        <taxon>Pseudofrankia</taxon>
    </lineage>
</organism>
<accession>E3J5U7</accession>
<feature type="region of interest" description="Disordered" evidence="1">
    <location>
        <begin position="41"/>
        <end position="67"/>
    </location>
</feature>